<accession>A0A8B8SXT2</accession>
<evidence type="ECO:0000259" key="4">
    <source>
        <dbReference type="PROSITE" id="PS50003"/>
    </source>
</evidence>
<dbReference type="InterPro" id="IPR052212">
    <property type="entry name" value="PH-like_domain"/>
</dbReference>
<feature type="compositionally biased region" description="Low complexity" evidence="3">
    <location>
        <begin position="269"/>
        <end position="278"/>
    </location>
</feature>
<sequence length="1159" mass="131769">MAEQSHMQKQLDLQNGSLEADFAANFLENDSQNMMESLSPKKYSSSLRFKANGDYSGSYLTLSQPVPTKRSPSPLGTSVRSSPSVAKIQGAKQFSCDGTDKSISMKPPTPLLSTSPSLSGYPLGRADFDHFTGRDPERSLRLTEKPPYSKYSSRNKSHDNVYFLGGLEGRKTSGSLLTMWNGSSLSDAGSSPISRSGAASMPSSPKQARKISIQDNLTLQPKLTRHKEPASENISLRTRKYSSSSLSHMGAYSRSLPRLHRATENQLTPLSLPPRSSLGNSKRTKLGEKDLPHSIIDNDNYLNFSSLSSGALPYKTPAPEGSPYVSSTLSIPASPRVARKMLLASTSSCTSDDLDRASYSGTSPGQSFPPGELDRVCAARRNFSCGSVEFDDADLDSLRQASGTPQPVLRERKSSISSISGRDDLMDYHRRQREERLREQEMERLERQRLETILSLCAEYTKPDSRLSTGTTVADVQKINKELEKLQLSDEESVFEEALVSPDTRYRCHQKSSLHDADLAVFGSLSQSSASFLSPRSTRNDELLRDLTRTPPPPSSAFLKTSSESTYLSILPKTPEGLSEEQRIQELTAMEESRIAILNNLEELEQKIKDINDQMEESSRELDMECALLDGEQKSETTELMKEKEILDHLNRKIAELEKNIVGEKTKEKVKLDAEREKLERLQELYSEQKTQLDNCPESMREQLQQQLKRDADLLDVESKHFEDLEFQQLERESRLDEEKENLTQQLLREVAEYQRNIVTRKEKISALKKQANHIVQQAQREQDHFVKEKNNLLMMLQREKENLCNLEKKYSSLSGGKGFPVNPSTLKEGHLPLGQSNSCGSVLPHSLATMTKDSESRRMLRGYNHQQMSEGQRQKSSEFYNRTASESNVYLNSFHYPDHSYKDQAFDTLSLDSSDSMETSISACSPDNISSASTSNIARIEEMERLLKQAHAEKTRLLESREREMEAKKRALEEEKRRRELLEKRLQEETSQRQKLIEKEVKIREKQRAQARPLTRYLPIRKEDFDLRSHVETAGHNIDTCYHVSITEKTCRGFLIKMGGKIKTWKKRWFVFDRNKRTFSYYADKHEAKLKGVIYFQAIEEVYYDHLKNANKSPNPLLTFSVKTHDRIYYMVAPSPEAMRIWMDVIVTGAEGYTHFLL</sequence>
<evidence type="ECO:0000256" key="2">
    <source>
        <dbReference type="SAM" id="Coils"/>
    </source>
</evidence>
<dbReference type="PROSITE" id="PS50003">
    <property type="entry name" value="PH_DOMAIN"/>
    <property type="match status" value="1"/>
</dbReference>
<evidence type="ECO:0000256" key="1">
    <source>
        <dbReference type="ARBA" id="ARBA00023054"/>
    </source>
</evidence>
<feature type="compositionally biased region" description="Polar residues" evidence="3">
    <location>
        <begin position="60"/>
        <end position="84"/>
    </location>
</feature>
<dbReference type="Pfam" id="PF00169">
    <property type="entry name" value="PH"/>
    <property type="match status" value="1"/>
</dbReference>
<protein>
    <submittedName>
        <fullName evidence="6">Pleckstrin homology-like domain family B member 2 isoform X10</fullName>
    </submittedName>
</protein>
<dbReference type="RefSeq" id="XP_032334820.1">
    <property type="nucleotide sequence ID" value="XM_032478929.1"/>
</dbReference>
<dbReference type="CTD" id="90102"/>
<feature type="coiled-coil region" evidence="2">
    <location>
        <begin position="737"/>
        <end position="807"/>
    </location>
</feature>
<dbReference type="SMART" id="SM00233">
    <property type="entry name" value="PH"/>
    <property type="match status" value="1"/>
</dbReference>
<dbReference type="GeneID" id="102510988"/>
<evidence type="ECO:0000313" key="5">
    <source>
        <dbReference type="Proteomes" id="UP000694856"/>
    </source>
</evidence>
<keyword evidence="5" id="KW-1185">Reference proteome</keyword>
<feature type="domain" description="PH" evidence="4">
    <location>
        <begin position="1049"/>
        <end position="1152"/>
    </location>
</feature>
<feature type="region of interest" description="Disordered" evidence="3">
    <location>
        <begin position="396"/>
        <end position="424"/>
    </location>
</feature>
<feature type="region of interest" description="Disordered" evidence="3">
    <location>
        <begin position="187"/>
        <end position="286"/>
    </location>
</feature>
<feature type="region of interest" description="Disordered" evidence="3">
    <location>
        <begin position="350"/>
        <end position="372"/>
    </location>
</feature>
<dbReference type="InterPro" id="IPR037810">
    <property type="entry name" value="PHLDB1/2/3_PH"/>
</dbReference>
<name>A0A8B8SXT2_CAMFR</name>
<dbReference type="InterPro" id="IPR001849">
    <property type="entry name" value="PH_domain"/>
</dbReference>
<gene>
    <name evidence="6" type="primary">PHLDB2</name>
</gene>
<organism evidence="5 6">
    <name type="scientific">Camelus ferus</name>
    <name type="common">Wild bactrian camel</name>
    <name type="synonym">Camelus bactrianus ferus</name>
    <dbReference type="NCBI Taxonomy" id="419612"/>
    <lineage>
        <taxon>Eukaryota</taxon>
        <taxon>Metazoa</taxon>
        <taxon>Chordata</taxon>
        <taxon>Craniata</taxon>
        <taxon>Vertebrata</taxon>
        <taxon>Euteleostomi</taxon>
        <taxon>Mammalia</taxon>
        <taxon>Eutheria</taxon>
        <taxon>Laurasiatheria</taxon>
        <taxon>Artiodactyla</taxon>
        <taxon>Tylopoda</taxon>
        <taxon>Camelidae</taxon>
        <taxon>Camelus</taxon>
    </lineage>
</organism>
<dbReference type="CDD" id="cd14673">
    <property type="entry name" value="PH_PHLDB1_2"/>
    <property type="match status" value="1"/>
</dbReference>
<feature type="compositionally biased region" description="Polar residues" evidence="3">
    <location>
        <begin position="232"/>
        <end position="247"/>
    </location>
</feature>
<dbReference type="Gene3D" id="2.30.29.30">
    <property type="entry name" value="Pleckstrin-homology domain (PH domain)/Phosphotyrosine-binding domain (PTB)"/>
    <property type="match status" value="1"/>
</dbReference>
<feature type="coiled-coil region" evidence="2">
    <location>
        <begin position="941"/>
        <end position="1000"/>
    </location>
</feature>
<dbReference type="GO" id="GO:0045180">
    <property type="term" value="C:basal cortex"/>
    <property type="evidence" value="ECO:0007669"/>
    <property type="project" value="TreeGrafter"/>
</dbReference>
<dbReference type="PANTHER" id="PTHR12156:SF21">
    <property type="entry name" value="PLECKSTRIN HOMOLOGY-LIKE DOMAIN FAMILY B MEMBER 2"/>
    <property type="match status" value="1"/>
</dbReference>
<dbReference type="GO" id="GO:0070507">
    <property type="term" value="P:regulation of microtubule cytoskeleton organization"/>
    <property type="evidence" value="ECO:0007669"/>
    <property type="project" value="TreeGrafter"/>
</dbReference>
<dbReference type="FunFam" id="2.30.29.30:FF:000006">
    <property type="entry name" value="Pleckstrin homology like domain family B member 1"/>
    <property type="match status" value="1"/>
</dbReference>
<proteinExistence type="predicted"/>
<dbReference type="AlphaFoldDB" id="A0A8B8SXT2"/>
<reference evidence="6" key="2">
    <citation type="submission" date="2025-08" db="UniProtKB">
        <authorList>
            <consortium name="RefSeq"/>
        </authorList>
    </citation>
    <scope>IDENTIFICATION</scope>
    <source>
        <tissue evidence="6">Ear skin</tissue>
    </source>
</reference>
<reference evidence="5" key="1">
    <citation type="submission" date="2025-05" db="UniProtKB">
        <authorList>
            <consortium name="RefSeq"/>
        </authorList>
    </citation>
    <scope>NUCLEOTIDE SEQUENCE [LARGE SCALE GENOMIC DNA]</scope>
</reference>
<dbReference type="InterPro" id="IPR011993">
    <property type="entry name" value="PH-like_dom_sf"/>
</dbReference>
<feature type="coiled-coil region" evidence="2">
    <location>
        <begin position="587"/>
        <end position="692"/>
    </location>
</feature>
<dbReference type="SUPFAM" id="SSF50729">
    <property type="entry name" value="PH domain-like"/>
    <property type="match status" value="1"/>
</dbReference>
<dbReference type="Proteomes" id="UP000694856">
    <property type="component" value="Chromosome 1"/>
</dbReference>
<evidence type="ECO:0000256" key="3">
    <source>
        <dbReference type="SAM" id="MobiDB-lite"/>
    </source>
</evidence>
<feature type="region of interest" description="Disordered" evidence="3">
    <location>
        <begin position="60"/>
        <end position="119"/>
    </location>
</feature>
<evidence type="ECO:0000313" key="6">
    <source>
        <dbReference type="RefSeq" id="XP_032334820.1"/>
    </source>
</evidence>
<dbReference type="PANTHER" id="PTHR12156">
    <property type="entry name" value="PLECKSTRIN HOMOLOGY-LIKE DOMAIN, FAMILY B, MEMBER 3"/>
    <property type="match status" value="1"/>
</dbReference>
<keyword evidence="1 2" id="KW-0175">Coiled coil</keyword>